<dbReference type="EMBL" id="LPWF01000034">
    <property type="protein sequence ID" value="ODR95436.1"/>
    <property type="molecule type" value="Genomic_DNA"/>
</dbReference>
<evidence type="ECO:0000259" key="1">
    <source>
        <dbReference type="SMART" id="SM00881"/>
    </source>
</evidence>
<comment type="caution">
    <text evidence="2">The sequence shown here is derived from an EMBL/GenBank/DDBJ whole genome shotgun (WGS) entry which is preliminary data.</text>
</comment>
<reference evidence="2 3" key="1">
    <citation type="journal article" date="2016" name="Environ. Microbiol.">
        <title>New Methyloceanibacter diversity from North Sea sediments includes methanotroph containing solely the soluble methane monooxygenase.</title>
        <authorList>
            <person name="Vekeman B."/>
            <person name="Kerckhof F.M."/>
            <person name="Cremers G."/>
            <person name="de Vos P."/>
            <person name="Vandamme P."/>
            <person name="Boon N."/>
            <person name="Op den Camp H.J."/>
            <person name="Heylen K."/>
        </authorList>
    </citation>
    <scope>NUCLEOTIDE SEQUENCE [LARGE SCALE GENOMIC DNA]</scope>
    <source>
        <strain evidence="2 3">R-67175</strain>
    </source>
</reference>
<name>A0A1E3VR52_9HYPH</name>
<dbReference type="OrthoDB" id="9804695at2"/>
<dbReference type="Proteomes" id="UP000094472">
    <property type="component" value="Unassembled WGS sequence"/>
</dbReference>
<dbReference type="PANTHER" id="PTHR33303:SF2">
    <property type="entry name" value="COA-BINDING DOMAIN-CONTAINING PROTEIN"/>
    <property type="match status" value="1"/>
</dbReference>
<dbReference type="InterPro" id="IPR036291">
    <property type="entry name" value="NAD(P)-bd_dom_sf"/>
</dbReference>
<feature type="domain" description="CoA-binding" evidence="1">
    <location>
        <begin position="15"/>
        <end position="109"/>
    </location>
</feature>
<evidence type="ECO:0000313" key="3">
    <source>
        <dbReference type="Proteomes" id="UP000094472"/>
    </source>
</evidence>
<dbReference type="Gene3D" id="3.40.50.720">
    <property type="entry name" value="NAD(P)-binding Rossmann-like Domain"/>
    <property type="match status" value="1"/>
</dbReference>
<evidence type="ECO:0000313" key="2">
    <source>
        <dbReference type="EMBL" id="ODR95436.1"/>
    </source>
</evidence>
<proteinExistence type="predicted"/>
<dbReference type="Pfam" id="PF13380">
    <property type="entry name" value="CoA_binding_2"/>
    <property type="match status" value="1"/>
</dbReference>
<dbReference type="STRING" id="1774969.AUC69_02760"/>
<accession>A0A1E3VR52</accession>
<protein>
    <submittedName>
        <fullName evidence="2">CoA-binding protein</fullName>
    </submittedName>
</protein>
<dbReference type="SUPFAM" id="SSF51735">
    <property type="entry name" value="NAD(P)-binding Rossmann-fold domains"/>
    <property type="match status" value="1"/>
</dbReference>
<sequence>MNHDSYSDAYIRDILVQNRVIAMVGASPNASRPSYFAMKYLLGKGYRVVPVNPGQAGKTILDQRVFASLSDIGEPIEIVDIFRNSQAALPITAEAIRIGAKVVWMQLGVRNDEAAQLAEQAGLKVVMNRCPKIEYGRLSGEISWAGVNSGVLSSKRPLLGAKGGQQRALRSDTDEIGS</sequence>
<dbReference type="SMART" id="SM00881">
    <property type="entry name" value="CoA_binding"/>
    <property type="match status" value="1"/>
</dbReference>
<dbReference type="AlphaFoldDB" id="A0A1E3VR52"/>
<gene>
    <name evidence="2" type="ORF">AUC69_02760</name>
</gene>
<dbReference type="RefSeq" id="WP_069442698.1">
    <property type="nucleotide sequence ID" value="NZ_LPWF01000034.1"/>
</dbReference>
<dbReference type="PANTHER" id="PTHR33303">
    <property type="entry name" value="CYTOPLASMIC PROTEIN-RELATED"/>
    <property type="match status" value="1"/>
</dbReference>
<keyword evidence="3" id="KW-1185">Reference proteome</keyword>
<dbReference type="InterPro" id="IPR003781">
    <property type="entry name" value="CoA-bd"/>
</dbReference>
<organism evidence="2 3">
    <name type="scientific">Methyloceanibacter superfactus</name>
    <dbReference type="NCBI Taxonomy" id="1774969"/>
    <lineage>
        <taxon>Bacteria</taxon>
        <taxon>Pseudomonadati</taxon>
        <taxon>Pseudomonadota</taxon>
        <taxon>Alphaproteobacteria</taxon>
        <taxon>Hyphomicrobiales</taxon>
        <taxon>Hyphomicrobiaceae</taxon>
        <taxon>Methyloceanibacter</taxon>
    </lineage>
</organism>